<dbReference type="Proteomes" id="UP000316562">
    <property type="component" value="Unassembled WGS sequence"/>
</dbReference>
<dbReference type="InterPro" id="IPR006224">
    <property type="entry name" value="PsdUridine_synth_RluA-like_CS"/>
</dbReference>
<evidence type="ECO:0000256" key="1">
    <source>
        <dbReference type="ARBA" id="ARBA00010876"/>
    </source>
</evidence>
<dbReference type="GO" id="GO:0000455">
    <property type="term" value="P:enzyme-directed rRNA pseudouridine synthesis"/>
    <property type="evidence" value="ECO:0007669"/>
    <property type="project" value="TreeGrafter"/>
</dbReference>
<evidence type="ECO:0000256" key="3">
    <source>
        <dbReference type="PIRSR" id="PIRSR606225-1"/>
    </source>
</evidence>
<dbReference type="NCBIfam" id="TIGR00005">
    <property type="entry name" value="rluA_subfam"/>
    <property type="match status" value="1"/>
</dbReference>
<dbReference type="Pfam" id="PF01479">
    <property type="entry name" value="S4"/>
    <property type="match status" value="1"/>
</dbReference>
<keyword evidence="2 5" id="KW-0413">Isomerase</keyword>
<evidence type="ECO:0000259" key="6">
    <source>
        <dbReference type="SMART" id="SM00363"/>
    </source>
</evidence>
<comment type="catalytic activity">
    <reaction evidence="5">
        <text>a uridine in RNA = a pseudouridine in RNA</text>
        <dbReference type="Rhea" id="RHEA:48348"/>
        <dbReference type="Rhea" id="RHEA-COMP:12068"/>
        <dbReference type="Rhea" id="RHEA-COMP:12069"/>
        <dbReference type="ChEBI" id="CHEBI:65314"/>
        <dbReference type="ChEBI" id="CHEBI:65315"/>
    </reaction>
</comment>
<reference evidence="7 8" key="1">
    <citation type="journal article" date="2019" name="ISME J.">
        <title>Insights into ecological role of a new deltaproteobacterial order Candidatus Acidulodesulfobacterales by metagenomics and metatranscriptomics.</title>
        <authorList>
            <person name="Tan S."/>
            <person name="Liu J."/>
            <person name="Fang Y."/>
            <person name="Hedlund B.P."/>
            <person name="Lian Z.H."/>
            <person name="Huang L.Y."/>
            <person name="Li J.T."/>
            <person name="Huang L.N."/>
            <person name="Li W.J."/>
            <person name="Jiang H.C."/>
            <person name="Dong H.L."/>
            <person name="Shu W.S."/>
        </authorList>
    </citation>
    <scope>NUCLEOTIDE SEQUENCE [LARGE SCALE GENOMIC DNA]</scope>
    <source>
        <strain evidence="7">AP2</strain>
    </source>
</reference>
<dbReference type="InterPro" id="IPR006145">
    <property type="entry name" value="PsdUridine_synth_RsuA/RluA"/>
</dbReference>
<dbReference type="PANTHER" id="PTHR21600">
    <property type="entry name" value="MITOCHONDRIAL RNA PSEUDOURIDINE SYNTHASE"/>
    <property type="match status" value="1"/>
</dbReference>
<name>A0A519BI43_ACIG2</name>
<protein>
    <recommendedName>
        <fullName evidence="5">Pseudouridine synthase</fullName>
        <ecNumber evidence="5">5.4.99.-</ecNumber>
    </recommendedName>
</protein>
<dbReference type="InterPro" id="IPR036986">
    <property type="entry name" value="S4_RNA-bd_sf"/>
</dbReference>
<dbReference type="InterPro" id="IPR006225">
    <property type="entry name" value="PsdUridine_synth_RluC/D"/>
</dbReference>
<gene>
    <name evidence="7" type="ORF">EVJ46_01445</name>
</gene>
<comment type="similarity">
    <text evidence="1 5">Belongs to the pseudouridine synthase RluA family.</text>
</comment>
<evidence type="ECO:0000256" key="5">
    <source>
        <dbReference type="RuleBase" id="RU362028"/>
    </source>
</evidence>
<dbReference type="InterPro" id="IPR020103">
    <property type="entry name" value="PsdUridine_synth_cat_dom_sf"/>
</dbReference>
<feature type="domain" description="RNA-binding S4" evidence="6">
    <location>
        <begin position="13"/>
        <end position="72"/>
    </location>
</feature>
<sequence>MGLKSFYSSDEKIRLDIALTNNLNNFTRSFIKKLIEAGNVSVNNLITRKPSLLIRTGALVSVDEPEIREDTLKPFDFPIDIIYEDNMLAVINKPAGISVHPSKGEHEKTLVNALVGKISDLSGIGGIERPGIVHRLDKDTSGIMLIAKNDKSHNALAEQFKNRIIKKTYIALVYGIFKESAGKIEGYIERDPKNKIKMKLSQTNGKHALTSFKTIKTIDGIISLLEISPLTGRTHQIRVSMLETGHPILGDKIYKKIEFKNKNEFKQFNFISRQMLHAYKISFIHPETDRLMIFTARPPQDMLWGLENTEYCAAQPTVVDN</sequence>
<dbReference type="EC" id="5.4.99.-" evidence="5"/>
<dbReference type="Gene3D" id="3.30.2350.10">
    <property type="entry name" value="Pseudouridine synthase"/>
    <property type="match status" value="1"/>
</dbReference>
<evidence type="ECO:0000256" key="2">
    <source>
        <dbReference type="ARBA" id="ARBA00023235"/>
    </source>
</evidence>
<dbReference type="Gene3D" id="3.10.290.10">
    <property type="entry name" value="RNA-binding S4 domain"/>
    <property type="match status" value="1"/>
</dbReference>
<dbReference type="SMART" id="SM00363">
    <property type="entry name" value="S4"/>
    <property type="match status" value="1"/>
</dbReference>
<evidence type="ECO:0000313" key="7">
    <source>
        <dbReference type="EMBL" id="RZD16930.1"/>
    </source>
</evidence>
<dbReference type="InterPro" id="IPR002942">
    <property type="entry name" value="S4_RNA-bd"/>
</dbReference>
<dbReference type="PROSITE" id="PS01129">
    <property type="entry name" value="PSI_RLU"/>
    <property type="match status" value="1"/>
</dbReference>
<accession>A0A519BI43</accession>
<dbReference type="AlphaFoldDB" id="A0A519BI43"/>
<dbReference type="PANTHER" id="PTHR21600:SF44">
    <property type="entry name" value="RIBOSOMAL LARGE SUBUNIT PSEUDOURIDINE SYNTHASE D"/>
    <property type="match status" value="1"/>
</dbReference>
<dbReference type="InterPro" id="IPR050188">
    <property type="entry name" value="RluA_PseudoU_synthase"/>
</dbReference>
<comment type="caution">
    <text evidence="7">The sequence shown here is derived from an EMBL/GenBank/DDBJ whole genome shotgun (WGS) entry which is preliminary data.</text>
</comment>
<proteinExistence type="inferred from homology"/>
<dbReference type="CDD" id="cd02869">
    <property type="entry name" value="PseudoU_synth_RluA_like"/>
    <property type="match status" value="1"/>
</dbReference>
<dbReference type="PROSITE" id="PS50889">
    <property type="entry name" value="S4"/>
    <property type="match status" value="1"/>
</dbReference>
<dbReference type="GO" id="GO:0120159">
    <property type="term" value="F:rRNA pseudouridine synthase activity"/>
    <property type="evidence" value="ECO:0007669"/>
    <property type="project" value="UniProtKB-ARBA"/>
</dbReference>
<keyword evidence="4" id="KW-0694">RNA-binding</keyword>
<dbReference type="SUPFAM" id="SSF55174">
    <property type="entry name" value="Alpha-L RNA-binding motif"/>
    <property type="match status" value="1"/>
</dbReference>
<dbReference type="SUPFAM" id="SSF55120">
    <property type="entry name" value="Pseudouridine synthase"/>
    <property type="match status" value="1"/>
</dbReference>
<evidence type="ECO:0000313" key="8">
    <source>
        <dbReference type="Proteomes" id="UP000316562"/>
    </source>
</evidence>
<organism evidence="7 8">
    <name type="scientific">Acididesulfobacter guangdongensis</name>
    <dbReference type="NCBI Taxonomy" id="2597225"/>
    <lineage>
        <taxon>Bacteria</taxon>
        <taxon>Deltaproteobacteria</taxon>
        <taxon>Candidatus Acidulodesulfobacterales</taxon>
        <taxon>Candidatus Acididesulfobacter</taxon>
    </lineage>
</organism>
<dbReference type="GO" id="GO:0003723">
    <property type="term" value="F:RNA binding"/>
    <property type="evidence" value="ECO:0007669"/>
    <property type="project" value="UniProtKB-KW"/>
</dbReference>
<dbReference type="Pfam" id="PF00849">
    <property type="entry name" value="PseudoU_synth_2"/>
    <property type="match status" value="1"/>
</dbReference>
<feature type="active site" evidence="3">
    <location>
        <position position="137"/>
    </location>
</feature>
<comment type="function">
    <text evidence="5">Responsible for synthesis of pseudouridine from uracil.</text>
</comment>
<dbReference type="CDD" id="cd00165">
    <property type="entry name" value="S4"/>
    <property type="match status" value="1"/>
</dbReference>
<dbReference type="EMBL" id="SGBC01000001">
    <property type="protein sequence ID" value="RZD16930.1"/>
    <property type="molecule type" value="Genomic_DNA"/>
</dbReference>
<evidence type="ECO:0000256" key="4">
    <source>
        <dbReference type="PROSITE-ProRule" id="PRU00182"/>
    </source>
</evidence>